<name>A0A4Y9QYM2_9MICO</name>
<gene>
    <name evidence="2" type="ORF">E4M00_13920</name>
</gene>
<feature type="transmembrane region" description="Helical" evidence="1">
    <location>
        <begin position="14"/>
        <end position="36"/>
    </location>
</feature>
<protein>
    <submittedName>
        <fullName evidence="2">DUF2993 domain-containing protein</fullName>
    </submittedName>
</protein>
<keyword evidence="1" id="KW-0472">Membrane</keyword>
<dbReference type="RefSeq" id="WP_135121104.1">
    <property type="nucleotide sequence ID" value="NZ_SPQZ01000005.1"/>
</dbReference>
<evidence type="ECO:0000256" key="1">
    <source>
        <dbReference type="SAM" id="Phobius"/>
    </source>
</evidence>
<keyword evidence="3" id="KW-1185">Reference proteome</keyword>
<keyword evidence="1" id="KW-1133">Transmembrane helix</keyword>
<dbReference type="InterPro" id="IPR021373">
    <property type="entry name" value="DUF2993"/>
</dbReference>
<dbReference type="Pfam" id="PF11209">
    <property type="entry name" value="LmeA"/>
    <property type="match status" value="1"/>
</dbReference>
<evidence type="ECO:0000313" key="2">
    <source>
        <dbReference type="EMBL" id="TFV96413.1"/>
    </source>
</evidence>
<accession>A0A4Y9QYM2</accession>
<reference evidence="2 3" key="1">
    <citation type="journal article" date="2018" name="J. Microbiol.">
        <title>Leifsonia flava sp. nov., a novel actinobacterium isolated from the rhizosphere of Aquilegia viridiflora.</title>
        <authorList>
            <person name="Cai Y."/>
            <person name="Tao W.Z."/>
            <person name="Ma Y.J."/>
            <person name="Cheng J."/>
            <person name="Zhang M.Y."/>
            <person name="Zhang Y.X."/>
        </authorList>
    </citation>
    <scope>NUCLEOTIDE SEQUENCE [LARGE SCALE GENOMIC DNA]</scope>
    <source>
        <strain evidence="2 3">SYP-B2174</strain>
    </source>
</reference>
<comment type="caution">
    <text evidence="2">The sequence shown here is derived from an EMBL/GenBank/DDBJ whole genome shotgun (WGS) entry which is preliminary data.</text>
</comment>
<proteinExistence type="predicted"/>
<dbReference type="Proteomes" id="UP000298127">
    <property type="component" value="Unassembled WGS sequence"/>
</dbReference>
<organism evidence="2 3">
    <name type="scientific">Orlajensenia leifsoniae</name>
    <dbReference type="NCBI Taxonomy" id="2561933"/>
    <lineage>
        <taxon>Bacteria</taxon>
        <taxon>Bacillati</taxon>
        <taxon>Actinomycetota</taxon>
        <taxon>Actinomycetes</taxon>
        <taxon>Micrococcales</taxon>
        <taxon>Microbacteriaceae</taxon>
        <taxon>Orlajensenia</taxon>
    </lineage>
</organism>
<dbReference type="EMBL" id="SPQZ01000005">
    <property type="protein sequence ID" value="TFV96413.1"/>
    <property type="molecule type" value="Genomic_DNA"/>
</dbReference>
<evidence type="ECO:0000313" key="3">
    <source>
        <dbReference type="Proteomes" id="UP000298127"/>
    </source>
</evidence>
<sequence>MTAAVDAPKARRRWPIVVAIVLVVLVAALVAAYFIADSIARSTGERLVAEKFAEKLSSEEGTTVSPDDIDVTIGGASVIAQYLGGSFESVHVDAEGIAFDGTPLDVTIQANGVPTDMSKPVNTVTGSVAFDQAGLDSLLQKNGTDADITLGDGTVTYSVSQTFIGIPLTFTLTAQPSTTADSLVFTPTSGELAAGSASIDISGLIDAVLADNTVSFCIADQIPAGVDLTGAEVATDSVTVRFQAGDLVIADLAQTGTCS</sequence>
<keyword evidence="1" id="KW-0812">Transmembrane</keyword>
<dbReference type="AlphaFoldDB" id="A0A4Y9QYM2"/>